<evidence type="ECO:0000313" key="16">
    <source>
        <dbReference type="EMBL" id="OKH21391.1"/>
    </source>
</evidence>
<evidence type="ECO:0000256" key="5">
    <source>
        <dbReference type="ARBA" id="ARBA00022598"/>
    </source>
</evidence>
<comment type="subunit">
    <text evidence="12">Homodimer. The tRNA molecule binds across the dimer.</text>
</comment>
<dbReference type="AlphaFoldDB" id="A0A1U7HCX1"/>
<dbReference type="PROSITE" id="PS50862">
    <property type="entry name" value="AA_TRNA_LIGASE_II"/>
    <property type="match status" value="1"/>
</dbReference>
<keyword evidence="9 12" id="KW-0030">Aminoacyl-tRNA synthetase</keyword>
<protein>
    <recommendedName>
        <fullName evidence="12">Serine--tRNA ligase</fullName>
        <ecNumber evidence="12">6.1.1.11</ecNumber>
    </recommendedName>
    <alternativeName>
        <fullName evidence="12">Seryl-tRNA synthetase</fullName>
        <shortName evidence="12">SerRS</shortName>
    </alternativeName>
    <alternativeName>
        <fullName evidence="12">Seryl-tRNA(Ser/Sec) synthetase</fullName>
    </alternativeName>
</protein>
<dbReference type="EC" id="6.1.1.11" evidence="12"/>
<comment type="function">
    <text evidence="12">Catalyzes the attachment of serine to tRNA(Ser). Is also able to aminoacylate tRNA(Sec) with serine, to form the misacylated tRNA L-seryl-tRNA(Sec), which will be further converted into selenocysteinyl-tRNA(Sec).</text>
</comment>
<dbReference type="PANTHER" id="PTHR43697">
    <property type="entry name" value="SERYL-TRNA SYNTHETASE"/>
    <property type="match status" value="1"/>
</dbReference>
<comment type="catalytic activity">
    <reaction evidence="11 12">
        <text>tRNA(Ser) + L-serine + ATP = L-seryl-tRNA(Ser) + AMP + diphosphate + H(+)</text>
        <dbReference type="Rhea" id="RHEA:12292"/>
        <dbReference type="Rhea" id="RHEA-COMP:9669"/>
        <dbReference type="Rhea" id="RHEA-COMP:9703"/>
        <dbReference type="ChEBI" id="CHEBI:15378"/>
        <dbReference type="ChEBI" id="CHEBI:30616"/>
        <dbReference type="ChEBI" id="CHEBI:33019"/>
        <dbReference type="ChEBI" id="CHEBI:33384"/>
        <dbReference type="ChEBI" id="CHEBI:78442"/>
        <dbReference type="ChEBI" id="CHEBI:78533"/>
        <dbReference type="ChEBI" id="CHEBI:456215"/>
        <dbReference type="EC" id="6.1.1.11"/>
    </reaction>
</comment>
<dbReference type="Gene3D" id="3.30.930.10">
    <property type="entry name" value="Bira Bifunctional Protein, Domain 2"/>
    <property type="match status" value="1"/>
</dbReference>
<dbReference type="InterPro" id="IPR002314">
    <property type="entry name" value="aa-tRNA-synt_IIb"/>
</dbReference>
<evidence type="ECO:0000259" key="15">
    <source>
        <dbReference type="PROSITE" id="PS50862"/>
    </source>
</evidence>
<evidence type="ECO:0000256" key="11">
    <source>
        <dbReference type="ARBA" id="ARBA00048823"/>
    </source>
</evidence>
<feature type="binding site" evidence="13">
    <location>
        <position position="251"/>
    </location>
    <ligand>
        <name>L-serine</name>
        <dbReference type="ChEBI" id="CHEBI:33384"/>
    </ligand>
</feature>
<dbReference type="UniPathway" id="UPA00906">
    <property type="reaction ID" value="UER00895"/>
</dbReference>
<comment type="caution">
    <text evidence="16">The sequence shown here is derived from an EMBL/GenBank/DDBJ whole genome shotgun (WGS) entry which is preliminary data.</text>
</comment>
<gene>
    <name evidence="12" type="primary">serS</name>
    <name evidence="16" type="ORF">NIES1031_21910</name>
</gene>
<dbReference type="GO" id="GO:0016260">
    <property type="term" value="P:selenocysteine biosynthetic process"/>
    <property type="evidence" value="ECO:0007669"/>
    <property type="project" value="UniProtKB-UniRule"/>
</dbReference>
<dbReference type="Pfam" id="PF02403">
    <property type="entry name" value="Seryl_tRNA_N"/>
    <property type="match status" value="1"/>
</dbReference>
<evidence type="ECO:0000256" key="10">
    <source>
        <dbReference type="ARBA" id="ARBA00047929"/>
    </source>
</evidence>
<comment type="subcellular location">
    <subcellularLocation>
        <location evidence="1 12">Cytoplasm</location>
    </subcellularLocation>
</comment>
<comment type="similarity">
    <text evidence="3 12">Belongs to the class-II aminoacyl-tRNA synthetase family. Type-1 seryl-tRNA synthetase subfamily.</text>
</comment>
<organism evidence="16 17">
    <name type="scientific">Chroogloeocystis siderophila 5.2 s.c.1</name>
    <dbReference type="NCBI Taxonomy" id="247279"/>
    <lineage>
        <taxon>Bacteria</taxon>
        <taxon>Bacillati</taxon>
        <taxon>Cyanobacteriota</taxon>
        <taxon>Cyanophyceae</taxon>
        <taxon>Oscillatoriophycideae</taxon>
        <taxon>Chroococcales</taxon>
        <taxon>Chroococcaceae</taxon>
        <taxon>Chroogloeocystis</taxon>
    </lineage>
</organism>
<dbReference type="InterPro" id="IPR015866">
    <property type="entry name" value="Ser-tRNA-synth_1_N"/>
</dbReference>
<comment type="pathway">
    <text evidence="2 12">Aminoacyl-tRNA biosynthesis; selenocysteinyl-tRNA(Sec) biosynthesis; L-seryl-tRNA(Sec) from L-serine and tRNA(Sec): step 1/1.</text>
</comment>
<dbReference type="PANTHER" id="PTHR43697:SF1">
    <property type="entry name" value="SERINE--TRNA LIGASE"/>
    <property type="match status" value="1"/>
</dbReference>
<evidence type="ECO:0000256" key="14">
    <source>
        <dbReference type="PIRSR" id="PIRSR001529-2"/>
    </source>
</evidence>
<evidence type="ECO:0000256" key="8">
    <source>
        <dbReference type="ARBA" id="ARBA00022917"/>
    </source>
</evidence>
<keyword evidence="4 12" id="KW-0963">Cytoplasm</keyword>
<accession>A0A1U7HCX1</accession>
<feature type="binding site" evidence="12 13">
    <location>
        <position position="305"/>
    </location>
    <ligand>
        <name>L-serine</name>
        <dbReference type="ChEBI" id="CHEBI:33384"/>
    </ligand>
</feature>
<dbReference type="SUPFAM" id="SSF46589">
    <property type="entry name" value="tRNA-binding arm"/>
    <property type="match status" value="1"/>
</dbReference>
<keyword evidence="7 12" id="KW-0067">ATP-binding</keyword>
<feature type="binding site" evidence="13">
    <location>
        <position position="282"/>
    </location>
    <ligand>
        <name>L-serine</name>
        <dbReference type="ChEBI" id="CHEBI:33384"/>
    </ligand>
</feature>
<dbReference type="InterPro" id="IPR010978">
    <property type="entry name" value="tRNA-bd_arm"/>
</dbReference>
<evidence type="ECO:0000256" key="3">
    <source>
        <dbReference type="ARBA" id="ARBA00010728"/>
    </source>
</evidence>
<evidence type="ECO:0000256" key="9">
    <source>
        <dbReference type="ARBA" id="ARBA00023146"/>
    </source>
</evidence>
<dbReference type="InterPro" id="IPR042103">
    <property type="entry name" value="SerRS_1_N_sf"/>
</dbReference>
<comment type="domain">
    <text evidence="12">Consists of two distinct domains, a catalytic core and a N-terminal extension that is involved in tRNA binding.</text>
</comment>
<evidence type="ECO:0000313" key="17">
    <source>
        <dbReference type="Proteomes" id="UP000185984"/>
    </source>
</evidence>
<evidence type="ECO:0000256" key="1">
    <source>
        <dbReference type="ARBA" id="ARBA00004496"/>
    </source>
</evidence>
<evidence type="ECO:0000256" key="13">
    <source>
        <dbReference type="PIRSR" id="PIRSR001529-1"/>
    </source>
</evidence>
<feature type="binding site" evidence="12">
    <location>
        <position position="405"/>
    </location>
    <ligand>
        <name>L-serine</name>
        <dbReference type="ChEBI" id="CHEBI:33384"/>
    </ligand>
</feature>
<dbReference type="InterPro" id="IPR006195">
    <property type="entry name" value="aa-tRNA-synth_II"/>
</dbReference>
<dbReference type="InterPro" id="IPR033729">
    <property type="entry name" value="SerRS_core"/>
</dbReference>
<dbReference type="SUPFAM" id="SSF55681">
    <property type="entry name" value="Class II aaRS and biotin synthetases"/>
    <property type="match status" value="1"/>
</dbReference>
<name>A0A1U7HCX1_9CHRO</name>
<evidence type="ECO:0000256" key="2">
    <source>
        <dbReference type="ARBA" id="ARBA00005045"/>
    </source>
</evidence>
<dbReference type="PIRSF" id="PIRSF001529">
    <property type="entry name" value="Ser-tRNA-synth_IIa"/>
    <property type="match status" value="1"/>
</dbReference>
<feature type="binding site" evidence="12 14">
    <location>
        <begin position="282"/>
        <end position="284"/>
    </location>
    <ligand>
        <name>ATP</name>
        <dbReference type="ChEBI" id="CHEBI:30616"/>
    </ligand>
</feature>
<dbReference type="STRING" id="247279.NIES1031_21910"/>
<dbReference type="Proteomes" id="UP000185984">
    <property type="component" value="Unassembled WGS sequence"/>
</dbReference>
<dbReference type="EMBL" id="MRCC01000027">
    <property type="protein sequence ID" value="OKH21391.1"/>
    <property type="molecule type" value="Genomic_DNA"/>
</dbReference>
<evidence type="ECO:0000256" key="12">
    <source>
        <dbReference type="HAMAP-Rule" id="MF_00176"/>
    </source>
</evidence>
<comment type="catalytic activity">
    <reaction evidence="10 12">
        <text>tRNA(Sec) + L-serine + ATP = L-seryl-tRNA(Sec) + AMP + diphosphate + H(+)</text>
        <dbReference type="Rhea" id="RHEA:42580"/>
        <dbReference type="Rhea" id="RHEA-COMP:9742"/>
        <dbReference type="Rhea" id="RHEA-COMP:10128"/>
        <dbReference type="ChEBI" id="CHEBI:15378"/>
        <dbReference type="ChEBI" id="CHEBI:30616"/>
        <dbReference type="ChEBI" id="CHEBI:33019"/>
        <dbReference type="ChEBI" id="CHEBI:33384"/>
        <dbReference type="ChEBI" id="CHEBI:78442"/>
        <dbReference type="ChEBI" id="CHEBI:78533"/>
        <dbReference type="ChEBI" id="CHEBI:456215"/>
        <dbReference type="EC" id="6.1.1.11"/>
    </reaction>
</comment>
<keyword evidence="5 12" id="KW-0436">Ligase</keyword>
<dbReference type="GO" id="GO:0006434">
    <property type="term" value="P:seryl-tRNA aminoacylation"/>
    <property type="evidence" value="ECO:0007669"/>
    <property type="project" value="UniProtKB-UniRule"/>
</dbReference>
<dbReference type="GO" id="GO:0004828">
    <property type="term" value="F:serine-tRNA ligase activity"/>
    <property type="evidence" value="ECO:0007669"/>
    <property type="project" value="UniProtKB-UniRule"/>
</dbReference>
<evidence type="ECO:0000256" key="6">
    <source>
        <dbReference type="ARBA" id="ARBA00022741"/>
    </source>
</evidence>
<feature type="domain" description="Aminoacyl-transfer RNA synthetases class-II family profile" evidence="15">
    <location>
        <begin position="194"/>
        <end position="430"/>
    </location>
</feature>
<dbReference type="PRINTS" id="PR00981">
    <property type="entry name" value="TRNASYNTHSER"/>
</dbReference>
<reference evidence="16 17" key="1">
    <citation type="submission" date="2016-11" db="EMBL/GenBank/DDBJ databases">
        <title>Draft Genome Sequences of Nine Cyanobacterial Strains from Diverse Habitats.</title>
        <authorList>
            <person name="Zhu T."/>
            <person name="Hou S."/>
            <person name="Lu X."/>
            <person name="Hess W.R."/>
        </authorList>
    </citation>
    <scope>NUCLEOTIDE SEQUENCE [LARGE SCALE GENOMIC DNA]</scope>
    <source>
        <strain evidence="16 17">5.2 s.c.1</strain>
    </source>
</reference>
<dbReference type="InterPro" id="IPR045864">
    <property type="entry name" value="aa-tRNA-synth_II/BPL/LPL"/>
</dbReference>
<dbReference type="InterPro" id="IPR002317">
    <property type="entry name" value="Ser-tRNA-ligase_type_1"/>
</dbReference>
<dbReference type="GO" id="GO:0005737">
    <property type="term" value="C:cytoplasm"/>
    <property type="evidence" value="ECO:0007669"/>
    <property type="project" value="UniProtKB-SubCell"/>
</dbReference>
<evidence type="ECO:0000256" key="4">
    <source>
        <dbReference type="ARBA" id="ARBA00022490"/>
    </source>
</evidence>
<comment type="caution">
    <text evidence="12">Lacks conserved residue(s) required for the propagation of feature annotation.</text>
</comment>
<keyword evidence="8 12" id="KW-0648">Protein biosynthesis</keyword>
<dbReference type="NCBIfam" id="TIGR00414">
    <property type="entry name" value="serS"/>
    <property type="match status" value="1"/>
</dbReference>
<dbReference type="CDD" id="cd00770">
    <property type="entry name" value="SerRS_core"/>
    <property type="match status" value="1"/>
</dbReference>
<dbReference type="Pfam" id="PF00587">
    <property type="entry name" value="tRNA-synt_2b"/>
    <property type="match status" value="1"/>
</dbReference>
<feature type="binding site" evidence="12">
    <location>
        <begin position="251"/>
        <end position="253"/>
    </location>
    <ligand>
        <name>L-serine</name>
        <dbReference type="ChEBI" id="CHEBI:33384"/>
    </ligand>
</feature>
<dbReference type="Gene3D" id="1.10.287.40">
    <property type="entry name" value="Serine-tRNA synthetase, tRNA binding domain"/>
    <property type="match status" value="1"/>
</dbReference>
<feature type="binding site" evidence="12 14">
    <location>
        <begin position="369"/>
        <end position="372"/>
    </location>
    <ligand>
        <name>ATP</name>
        <dbReference type="ChEBI" id="CHEBI:30616"/>
    </ligand>
</feature>
<keyword evidence="17" id="KW-1185">Reference proteome</keyword>
<sequence>MGISVVFCCIGKNRNKSVLDIKQIRENLSFVQERLQSRGNYDLQPILTLDQQQRELEAKRSHLQARSNEIGKLVGKKIKAGSDPQSAEIQSLRQEGNDIKNQIGELEPQEREIKSQLEALLLTIPNLPSESTPFGKSEEDNVVLRRWGDEYLPQNSDILPHWEIGEHLGILNFERSVKVAQSRFVTLIGAGAALERALIHFMLDRQIAAGYTEVLPPILINTQSLTASGQLPKFAEESFKCAADDLWLSPTAEVPITNLYREEILAAEDLPINHCAYTPCFRREAGSYGRDTRGLIRLHQFNKVELYKLVHPETSEHEHQQLVANAEAILQELKLPYRVLELCTGDLGFSAAKTYDLEVWLPSANKYREISSCSNCRDFQARRGGIRFKESGKKGTQFVHTLNGSGLAVGRTMAAILENYQQPDKTVRIPEALQPYLRQEVLTKTTS</sequence>
<dbReference type="HAMAP" id="MF_00176">
    <property type="entry name" value="Ser_tRNA_synth_type1"/>
    <property type="match status" value="1"/>
</dbReference>
<feature type="binding site" evidence="13">
    <location>
        <position position="403"/>
    </location>
    <ligand>
        <name>L-serine</name>
        <dbReference type="ChEBI" id="CHEBI:33384"/>
    </ligand>
</feature>
<evidence type="ECO:0000256" key="7">
    <source>
        <dbReference type="ARBA" id="ARBA00022840"/>
    </source>
</evidence>
<keyword evidence="6 12" id="KW-0547">Nucleotide-binding</keyword>
<proteinExistence type="inferred from homology"/>
<dbReference type="GO" id="GO:0005524">
    <property type="term" value="F:ATP binding"/>
    <property type="evidence" value="ECO:0007669"/>
    <property type="project" value="UniProtKB-UniRule"/>
</dbReference>